<evidence type="ECO:0000313" key="3">
    <source>
        <dbReference type="Proteomes" id="UP001310594"/>
    </source>
</evidence>
<dbReference type="InterPro" id="IPR050275">
    <property type="entry name" value="PGM_Phosphatase"/>
</dbReference>
<feature type="compositionally biased region" description="Basic and acidic residues" evidence="1">
    <location>
        <begin position="193"/>
        <end position="209"/>
    </location>
</feature>
<dbReference type="CDD" id="cd07067">
    <property type="entry name" value="HP_PGM_like"/>
    <property type="match status" value="1"/>
</dbReference>
<dbReference type="SUPFAM" id="SSF53254">
    <property type="entry name" value="Phosphoglycerate mutase-like"/>
    <property type="match status" value="1"/>
</dbReference>
<evidence type="ECO:0000313" key="2">
    <source>
        <dbReference type="EMBL" id="KAK5705487.1"/>
    </source>
</evidence>
<dbReference type="Pfam" id="PF00300">
    <property type="entry name" value="His_Phos_1"/>
    <property type="match status" value="1"/>
</dbReference>
<dbReference type="Gene3D" id="3.40.50.1240">
    <property type="entry name" value="Phosphoglycerate mutase-like"/>
    <property type="match status" value="1"/>
</dbReference>
<dbReference type="GO" id="GO:0016791">
    <property type="term" value="F:phosphatase activity"/>
    <property type="evidence" value="ECO:0007669"/>
    <property type="project" value="TreeGrafter"/>
</dbReference>
<organism evidence="2 3">
    <name type="scientific">Elasticomyces elasticus</name>
    <dbReference type="NCBI Taxonomy" id="574655"/>
    <lineage>
        <taxon>Eukaryota</taxon>
        <taxon>Fungi</taxon>
        <taxon>Dikarya</taxon>
        <taxon>Ascomycota</taxon>
        <taxon>Pezizomycotina</taxon>
        <taxon>Dothideomycetes</taxon>
        <taxon>Dothideomycetidae</taxon>
        <taxon>Mycosphaerellales</taxon>
        <taxon>Teratosphaeriaceae</taxon>
        <taxon>Elasticomyces</taxon>
    </lineage>
</organism>
<gene>
    <name evidence="2" type="ORF">LTR97_002606</name>
</gene>
<comment type="caution">
    <text evidence="2">The sequence shown here is derived from an EMBL/GenBank/DDBJ whole genome shotgun (WGS) entry which is preliminary data.</text>
</comment>
<protein>
    <submittedName>
        <fullName evidence="2">Uncharacterized protein</fullName>
    </submittedName>
</protein>
<dbReference type="GO" id="GO:0005737">
    <property type="term" value="C:cytoplasm"/>
    <property type="evidence" value="ECO:0007669"/>
    <property type="project" value="TreeGrafter"/>
</dbReference>
<sequence>MRHGQGEHSSAVNGENGKNVRDAPLTQKGKEQCAERCRSFDSHDKVQLLLASPLRRALQTCAYSFEPCIDRGMKILALPMAEEATNDPCDTGSPVHVLKEEFPNRVDFDHVSEGWFLHEGEYAIDPISLRLRAAKLRRFVRERPERVVVLVSHGFFNHYMTGDVNEQGEQTTGWWQETELRTFTFAEGEDEEAKLVETEESRRRREAQQ</sequence>
<reference evidence="2" key="1">
    <citation type="submission" date="2023-08" db="EMBL/GenBank/DDBJ databases">
        <title>Black Yeasts Isolated from many extreme environments.</title>
        <authorList>
            <person name="Coleine C."/>
            <person name="Stajich J.E."/>
            <person name="Selbmann L."/>
        </authorList>
    </citation>
    <scope>NUCLEOTIDE SEQUENCE</scope>
    <source>
        <strain evidence="2">CCFEE 5810</strain>
    </source>
</reference>
<dbReference type="AlphaFoldDB" id="A0AAN7WI07"/>
<proteinExistence type="predicted"/>
<dbReference type="InterPro" id="IPR013078">
    <property type="entry name" value="His_Pase_superF_clade-1"/>
</dbReference>
<feature type="region of interest" description="Disordered" evidence="1">
    <location>
        <begin position="1"/>
        <end position="27"/>
    </location>
</feature>
<dbReference type="InterPro" id="IPR029033">
    <property type="entry name" value="His_PPase_superfam"/>
</dbReference>
<name>A0AAN7WI07_9PEZI</name>
<accession>A0AAN7WI07</accession>
<feature type="region of interest" description="Disordered" evidence="1">
    <location>
        <begin position="189"/>
        <end position="209"/>
    </location>
</feature>
<dbReference type="Proteomes" id="UP001310594">
    <property type="component" value="Unassembled WGS sequence"/>
</dbReference>
<dbReference type="PANTHER" id="PTHR48100:SF54">
    <property type="entry name" value="PHOSPHATASE SPAC5H10.03-RELATED"/>
    <property type="match status" value="1"/>
</dbReference>
<dbReference type="EMBL" id="JAVRQU010000003">
    <property type="protein sequence ID" value="KAK5705487.1"/>
    <property type="molecule type" value="Genomic_DNA"/>
</dbReference>
<dbReference type="PANTHER" id="PTHR48100">
    <property type="entry name" value="BROAD-SPECIFICITY PHOSPHATASE YOR283W-RELATED"/>
    <property type="match status" value="1"/>
</dbReference>
<dbReference type="SMART" id="SM00855">
    <property type="entry name" value="PGAM"/>
    <property type="match status" value="1"/>
</dbReference>
<evidence type="ECO:0000256" key="1">
    <source>
        <dbReference type="SAM" id="MobiDB-lite"/>
    </source>
</evidence>